<sequence>MQIIDNLLPDHILSKMQEVLLGSDFPWYYSESVIVGDNTPNHFQMTHSFYWKWEWTSQYGNLVFPLLDAIKVFQPVKIKANLTFRSQTNDETGWHIDFNLEDKIQPLKTAVFYLNTTDGPTLFRNGAKCDCVANRVLIFDNGEEHTGTLATDSQQRVVLNINYYDL</sequence>
<dbReference type="KEGG" id="vg:65107774"/>
<reference evidence="1 2" key="1">
    <citation type="submission" date="2017-04" db="EMBL/GenBank/DDBJ databases">
        <title>Isolation and Genetic Analysis of a Novel Cyanophage S-H35 from the Bohai Sea.</title>
        <authorList>
            <person name="Xu X."/>
        </authorList>
    </citation>
    <scope>NUCLEOTIDE SEQUENCE [LARGE SCALE GENOMIC DNA]</scope>
</reference>
<evidence type="ECO:0000313" key="1">
    <source>
        <dbReference type="EMBL" id="ARW56916.1"/>
    </source>
</evidence>
<organism evidence="1 2">
    <name type="scientific">Synechococcus phage S-H35</name>
    <dbReference type="NCBI Taxonomy" id="1983572"/>
    <lineage>
        <taxon>Viruses</taxon>
        <taxon>Duplodnaviria</taxon>
        <taxon>Heunggongvirae</taxon>
        <taxon>Uroviricota</taxon>
        <taxon>Caudoviricetes</taxon>
        <taxon>Pantevenvirales</taxon>
        <taxon>Kyanoviridae</taxon>
        <taxon>Shandvirus</taxon>
        <taxon>Shandvirus sh35</taxon>
    </lineage>
</organism>
<dbReference type="GeneID" id="65107774"/>
<evidence type="ECO:0008006" key="3">
    <source>
        <dbReference type="Google" id="ProtNLM"/>
    </source>
</evidence>
<keyword evidence="2" id="KW-1185">Reference proteome</keyword>
<dbReference type="RefSeq" id="YP_010090302.1">
    <property type="nucleotide sequence ID" value="NC_055719.1"/>
</dbReference>
<name>A0A1Z1LW82_9CAUD</name>
<protein>
    <recommendedName>
        <fullName evidence="3">DNA endonuclease V</fullName>
    </recommendedName>
</protein>
<evidence type="ECO:0000313" key="2">
    <source>
        <dbReference type="Proteomes" id="UP000225351"/>
    </source>
</evidence>
<proteinExistence type="predicted"/>
<dbReference type="Proteomes" id="UP000225351">
    <property type="component" value="Segment"/>
</dbReference>
<dbReference type="EMBL" id="KY945241">
    <property type="protein sequence ID" value="ARW56916.1"/>
    <property type="molecule type" value="Genomic_RNA"/>
</dbReference>
<accession>A0A1Z1LW82</accession>